<evidence type="ECO:0000313" key="1">
    <source>
        <dbReference type="EMBL" id="KAJ6796966.1"/>
    </source>
</evidence>
<comment type="caution">
    <text evidence="1">The sequence shown here is derived from an EMBL/GenBank/DDBJ whole genome shotgun (WGS) entry which is preliminary data.</text>
</comment>
<dbReference type="EMBL" id="JANAVB010041219">
    <property type="protein sequence ID" value="KAJ6796966.1"/>
    <property type="molecule type" value="Genomic_DNA"/>
</dbReference>
<name>A0AAX6DYY5_IRIPA</name>
<reference evidence="1" key="1">
    <citation type="journal article" date="2023" name="GigaByte">
        <title>Genome assembly of the bearded iris, Iris pallida Lam.</title>
        <authorList>
            <person name="Bruccoleri R.E."/>
            <person name="Oakeley E.J."/>
            <person name="Faust A.M.E."/>
            <person name="Altorfer M."/>
            <person name="Dessus-Babus S."/>
            <person name="Burckhardt D."/>
            <person name="Oertli M."/>
            <person name="Naumann U."/>
            <person name="Petersen F."/>
            <person name="Wong J."/>
        </authorList>
    </citation>
    <scope>NUCLEOTIDE SEQUENCE</scope>
    <source>
        <strain evidence="1">GSM-AAB239-AS_SAM_17_03QT</strain>
    </source>
</reference>
<accession>A0AAX6DYY5</accession>
<organism evidence="1 2">
    <name type="scientific">Iris pallida</name>
    <name type="common">Sweet iris</name>
    <dbReference type="NCBI Taxonomy" id="29817"/>
    <lineage>
        <taxon>Eukaryota</taxon>
        <taxon>Viridiplantae</taxon>
        <taxon>Streptophyta</taxon>
        <taxon>Embryophyta</taxon>
        <taxon>Tracheophyta</taxon>
        <taxon>Spermatophyta</taxon>
        <taxon>Magnoliopsida</taxon>
        <taxon>Liliopsida</taxon>
        <taxon>Asparagales</taxon>
        <taxon>Iridaceae</taxon>
        <taxon>Iridoideae</taxon>
        <taxon>Irideae</taxon>
        <taxon>Iris</taxon>
    </lineage>
</organism>
<dbReference type="Proteomes" id="UP001140949">
    <property type="component" value="Unassembled WGS sequence"/>
</dbReference>
<protein>
    <submittedName>
        <fullName evidence="1">Uncharacterized protein</fullName>
    </submittedName>
</protein>
<proteinExistence type="predicted"/>
<evidence type="ECO:0000313" key="2">
    <source>
        <dbReference type="Proteomes" id="UP001140949"/>
    </source>
</evidence>
<keyword evidence="2" id="KW-1185">Reference proteome</keyword>
<sequence length="97" mass="10112">MCQGHRLRGSSEATWRPAPAVEMAGARGGAVAAAGVDGAAGEGAGARFRHPAAARGVILERDRIKRLVSELTIVRIRLAERRRQLELDAAVAASGAD</sequence>
<gene>
    <name evidence="1" type="ORF">M6B38_221155</name>
</gene>
<dbReference type="AlphaFoldDB" id="A0AAX6DYY5"/>
<reference evidence="1" key="2">
    <citation type="submission" date="2023-04" db="EMBL/GenBank/DDBJ databases">
        <authorList>
            <person name="Bruccoleri R.E."/>
            <person name="Oakeley E.J."/>
            <person name="Faust A.-M."/>
            <person name="Dessus-Babus S."/>
            <person name="Altorfer M."/>
            <person name="Burckhardt D."/>
            <person name="Oertli M."/>
            <person name="Naumann U."/>
            <person name="Petersen F."/>
            <person name="Wong J."/>
        </authorList>
    </citation>
    <scope>NUCLEOTIDE SEQUENCE</scope>
    <source>
        <strain evidence="1">GSM-AAB239-AS_SAM_17_03QT</strain>
        <tissue evidence="1">Leaf</tissue>
    </source>
</reference>